<reference evidence="9" key="1">
    <citation type="submission" date="2020-08" db="EMBL/GenBank/DDBJ databases">
        <title>Sequencing the genomes of 1000 actinobacteria strains.</title>
        <authorList>
            <person name="Klenk H.-P."/>
        </authorList>
    </citation>
    <scope>NUCLEOTIDE SEQUENCE</scope>
    <source>
        <strain evidence="9">DSM 10695</strain>
    </source>
</reference>
<keyword evidence="10" id="KW-1185">Reference proteome</keyword>
<dbReference type="RefSeq" id="WP_184452509.1">
    <property type="nucleotide sequence ID" value="NZ_JACHMK010000001.1"/>
</dbReference>
<name>A0A923E5R1_9ACTO</name>
<evidence type="ECO:0000256" key="2">
    <source>
        <dbReference type="ARBA" id="ARBA00022814"/>
    </source>
</evidence>
<organism evidence="9 10">
    <name type="scientific">Schaalia hyovaginalis</name>
    <dbReference type="NCBI Taxonomy" id="29316"/>
    <lineage>
        <taxon>Bacteria</taxon>
        <taxon>Bacillati</taxon>
        <taxon>Actinomycetota</taxon>
        <taxon>Actinomycetes</taxon>
        <taxon>Actinomycetales</taxon>
        <taxon>Actinomycetaceae</taxon>
        <taxon>Schaalia</taxon>
    </lineage>
</organism>
<evidence type="ECO:0000259" key="8">
    <source>
        <dbReference type="Pfam" id="PF01029"/>
    </source>
</evidence>
<dbReference type="PANTHER" id="PTHR11078:SF3">
    <property type="entry name" value="ANTITERMINATION NUSB DOMAIN-CONTAINING PROTEIN"/>
    <property type="match status" value="1"/>
</dbReference>
<dbReference type="InterPro" id="IPR035926">
    <property type="entry name" value="NusB-like_sf"/>
</dbReference>
<feature type="compositionally biased region" description="Acidic residues" evidence="7">
    <location>
        <begin position="187"/>
        <end position="202"/>
    </location>
</feature>
<feature type="compositionally biased region" description="Low complexity" evidence="7">
    <location>
        <begin position="155"/>
        <end position="164"/>
    </location>
</feature>
<evidence type="ECO:0000313" key="9">
    <source>
        <dbReference type="EMBL" id="MBB6334630.1"/>
    </source>
</evidence>
<evidence type="ECO:0000256" key="5">
    <source>
        <dbReference type="ARBA" id="ARBA00023163"/>
    </source>
</evidence>
<dbReference type="Gene3D" id="1.10.940.10">
    <property type="entry name" value="NusB-like"/>
    <property type="match status" value="1"/>
</dbReference>
<proteinExistence type="inferred from homology"/>
<evidence type="ECO:0000256" key="4">
    <source>
        <dbReference type="ARBA" id="ARBA00023015"/>
    </source>
</evidence>
<keyword evidence="3 6" id="KW-0694">RNA-binding</keyword>
<gene>
    <name evidence="6" type="primary">nusB</name>
    <name evidence="9" type="ORF">HD592_001195</name>
</gene>
<feature type="region of interest" description="Disordered" evidence="7">
    <location>
        <begin position="148"/>
        <end position="202"/>
    </location>
</feature>
<feature type="domain" description="NusB/RsmB/TIM44" evidence="8">
    <location>
        <begin position="11"/>
        <end position="141"/>
    </location>
</feature>
<dbReference type="Pfam" id="PF01029">
    <property type="entry name" value="NusB"/>
    <property type="match status" value="1"/>
</dbReference>
<dbReference type="InterPro" id="IPR006027">
    <property type="entry name" value="NusB_RsmB_TIM44"/>
</dbReference>
<keyword evidence="5 6" id="KW-0804">Transcription</keyword>
<dbReference type="NCBIfam" id="TIGR01951">
    <property type="entry name" value="nusB"/>
    <property type="match status" value="1"/>
</dbReference>
<evidence type="ECO:0000313" key="10">
    <source>
        <dbReference type="Proteomes" id="UP000617426"/>
    </source>
</evidence>
<accession>A0A923E5R1</accession>
<keyword evidence="4 6" id="KW-0805">Transcription regulation</keyword>
<evidence type="ECO:0000256" key="7">
    <source>
        <dbReference type="SAM" id="MobiDB-lite"/>
    </source>
</evidence>
<comment type="function">
    <text evidence="6">Involved in transcription antitermination. Required for transcription of ribosomal RNA (rRNA) genes. Binds specifically to the boxA antiterminator sequence of the ribosomal RNA (rrn) operons.</text>
</comment>
<dbReference type="EMBL" id="JACHMK010000001">
    <property type="protein sequence ID" value="MBB6334630.1"/>
    <property type="molecule type" value="Genomic_DNA"/>
</dbReference>
<dbReference type="GO" id="GO:0031564">
    <property type="term" value="P:transcription antitermination"/>
    <property type="evidence" value="ECO:0007669"/>
    <property type="project" value="UniProtKB-KW"/>
</dbReference>
<dbReference type="PANTHER" id="PTHR11078">
    <property type="entry name" value="N UTILIZATION SUBSTANCE PROTEIN B-RELATED"/>
    <property type="match status" value="1"/>
</dbReference>
<dbReference type="AlphaFoldDB" id="A0A923E5R1"/>
<protein>
    <recommendedName>
        <fullName evidence="6">Transcription antitermination protein NusB</fullName>
    </recommendedName>
    <alternativeName>
        <fullName evidence="6">Antitermination factor NusB</fullName>
    </alternativeName>
</protein>
<dbReference type="InterPro" id="IPR011605">
    <property type="entry name" value="NusB_fam"/>
</dbReference>
<comment type="caution">
    <text evidence="9">The sequence shown here is derived from an EMBL/GenBank/DDBJ whole genome shotgun (WGS) entry which is preliminary data.</text>
</comment>
<keyword evidence="2 6" id="KW-0889">Transcription antitermination</keyword>
<evidence type="ECO:0000256" key="3">
    <source>
        <dbReference type="ARBA" id="ARBA00022884"/>
    </source>
</evidence>
<dbReference type="GO" id="GO:0003723">
    <property type="term" value="F:RNA binding"/>
    <property type="evidence" value="ECO:0007669"/>
    <property type="project" value="UniProtKB-UniRule"/>
</dbReference>
<sequence>MSKFRFTSRTKARKRAADVVFEADQRGMGRNPEVLRDILRQRRAVTAAQTPLPEYSVRIVEGVADHLRRIDDLISARAKVAGLDRVAAVDLAVMRVAVWEMLENSEDVPAVIAIDEAISIVKSLSTESAPSFVNAVLDAIRKDIEAPAWSRRSSESGGASSSAGDGPIGEAVQDGAETPVATSAEEMSVEDLEELDELLGEY</sequence>
<evidence type="ECO:0000256" key="6">
    <source>
        <dbReference type="HAMAP-Rule" id="MF_00073"/>
    </source>
</evidence>
<evidence type="ECO:0000256" key="1">
    <source>
        <dbReference type="ARBA" id="ARBA00005952"/>
    </source>
</evidence>
<comment type="similarity">
    <text evidence="1 6">Belongs to the NusB family.</text>
</comment>
<dbReference type="SUPFAM" id="SSF48013">
    <property type="entry name" value="NusB-like"/>
    <property type="match status" value="1"/>
</dbReference>
<dbReference type="GO" id="GO:0006353">
    <property type="term" value="P:DNA-templated transcription termination"/>
    <property type="evidence" value="ECO:0007669"/>
    <property type="project" value="UniProtKB-UniRule"/>
</dbReference>
<dbReference type="Proteomes" id="UP000617426">
    <property type="component" value="Unassembled WGS sequence"/>
</dbReference>
<dbReference type="HAMAP" id="MF_00073">
    <property type="entry name" value="NusB"/>
    <property type="match status" value="1"/>
</dbReference>
<dbReference type="GO" id="GO:0005829">
    <property type="term" value="C:cytosol"/>
    <property type="evidence" value="ECO:0007669"/>
    <property type="project" value="TreeGrafter"/>
</dbReference>